<dbReference type="InterPro" id="IPR050802">
    <property type="entry name" value="EF-GSTs"/>
</dbReference>
<dbReference type="GO" id="GO:0005634">
    <property type="term" value="C:nucleus"/>
    <property type="evidence" value="ECO:0007669"/>
    <property type="project" value="TreeGrafter"/>
</dbReference>
<dbReference type="OrthoDB" id="249703at2759"/>
<gene>
    <name evidence="6" type="ORF">BJG266_LOCUS16870</name>
    <name evidence="8" type="ORF">BJG266_LOCUS37987</name>
    <name evidence="7" type="ORF">QVE165_LOCUS29398</name>
    <name evidence="9" type="ORF">QVE165_LOCUS54881</name>
</gene>
<feature type="domain" description="EF-1-gamma C-terminal" evidence="5">
    <location>
        <begin position="231"/>
        <end position="390"/>
    </location>
</feature>
<keyword evidence="1 3" id="KW-0251">Elongation factor</keyword>
<dbReference type="GO" id="GO:0005737">
    <property type="term" value="C:cytoplasm"/>
    <property type="evidence" value="ECO:0007669"/>
    <property type="project" value="TreeGrafter"/>
</dbReference>
<keyword evidence="10" id="KW-1185">Reference proteome</keyword>
<evidence type="ECO:0000313" key="8">
    <source>
        <dbReference type="EMBL" id="CAF1406979.1"/>
    </source>
</evidence>
<dbReference type="Pfam" id="PF00647">
    <property type="entry name" value="EF1G"/>
    <property type="match status" value="1"/>
</dbReference>
<proteinExistence type="predicted"/>
<evidence type="ECO:0000313" key="6">
    <source>
        <dbReference type="EMBL" id="CAF1018557.1"/>
    </source>
</evidence>
<dbReference type="Proteomes" id="UP000663832">
    <property type="component" value="Unassembled WGS sequence"/>
</dbReference>
<name>A0A815LPI7_9BILA</name>
<evidence type="ECO:0000256" key="2">
    <source>
        <dbReference type="ARBA" id="ARBA00022917"/>
    </source>
</evidence>
<dbReference type="SUPFAM" id="SSF89942">
    <property type="entry name" value="eEF1-gamma domain"/>
    <property type="match status" value="1"/>
</dbReference>
<comment type="caution">
    <text evidence="8">The sequence shown here is derived from an EMBL/GenBank/DDBJ whole genome shotgun (WGS) entry which is preliminary data.</text>
</comment>
<dbReference type="Proteomes" id="UP000663877">
    <property type="component" value="Unassembled WGS sequence"/>
</dbReference>
<dbReference type="PANTHER" id="PTHR43986">
    <property type="entry name" value="ELONGATION FACTOR 1-GAMMA"/>
    <property type="match status" value="1"/>
</dbReference>
<evidence type="ECO:0000256" key="4">
    <source>
        <dbReference type="SAM" id="MobiDB-lite"/>
    </source>
</evidence>
<dbReference type="AlphaFoldDB" id="A0A815LPI7"/>
<dbReference type="Gene3D" id="3.30.70.1010">
    <property type="entry name" value="Translation elongation factor EF1B, gamma chain, conserved domain"/>
    <property type="match status" value="1"/>
</dbReference>
<dbReference type="EMBL" id="CAJNOM010000235">
    <property type="protein sequence ID" value="CAF1267414.1"/>
    <property type="molecule type" value="Genomic_DNA"/>
</dbReference>
<evidence type="ECO:0000313" key="7">
    <source>
        <dbReference type="EMBL" id="CAF1267414.1"/>
    </source>
</evidence>
<evidence type="ECO:0000313" key="10">
    <source>
        <dbReference type="Proteomes" id="UP000663832"/>
    </source>
</evidence>
<evidence type="ECO:0000313" key="9">
    <source>
        <dbReference type="EMBL" id="CAF1616356.1"/>
    </source>
</evidence>
<evidence type="ECO:0000259" key="5">
    <source>
        <dbReference type="PROSITE" id="PS50040"/>
    </source>
</evidence>
<dbReference type="EMBL" id="CAJNOI010000079">
    <property type="protein sequence ID" value="CAF1018557.1"/>
    <property type="molecule type" value="Genomic_DNA"/>
</dbReference>
<evidence type="ECO:0000313" key="11">
    <source>
        <dbReference type="Proteomes" id="UP000663877"/>
    </source>
</evidence>
<dbReference type="EMBL" id="CAJNOI010001357">
    <property type="protein sequence ID" value="CAF1406979.1"/>
    <property type="molecule type" value="Genomic_DNA"/>
</dbReference>
<feature type="compositionally biased region" description="Basic and acidic residues" evidence="4">
    <location>
        <begin position="221"/>
        <end position="230"/>
    </location>
</feature>
<feature type="compositionally biased region" description="Basic residues" evidence="4">
    <location>
        <begin position="209"/>
        <end position="220"/>
    </location>
</feature>
<feature type="region of interest" description="Disordered" evidence="4">
    <location>
        <begin position="185"/>
        <end position="239"/>
    </location>
</feature>
<accession>A0A815LPI7</accession>
<dbReference type="InterPro" id="IPR036433">
    <property type="entry name" value="EF1B_G_C_sf"/>
</dbReference>
<dbReference type="PROSITE" id="PS50040">
    <property type="entry name" value="EF1G_C"/>
    <property type="match status" value="1"/>
</dbReference>
<protein>
    <recommendedName>
        <fullName evidence="5">EF-1-gamma C-terminal domain-containing protein</fullName>
    </recommendedName>
</protein>
<sequence length="390" mass="46626">MAMINNKTQCFKCNKDKITYSCKGCSKEFCLTHLNEHQQILNEELNHIINDYDQFQHIINEQKQNPRNLSLIEQINRWETNSIKKIQQKAQYCRENVIKSSQTFINDVEMNFKDLTEQIKQIHGENEFNEMNLNYLKNQLIEITEELKKPLKISIRQNSKSFIHEISIISSKTKKYAEFSRCDHIPQTEPYPKNFSQDLDETTKETAEKRKRNRRRRKAHTTSDVEDKPKQINPSASMPKPTFNMDEFKRVYSNEDTDKKAIPYFWNNFDKDHYSLWFCEYKYPEDLKQIFMTCNLVSGFYQRLEKLRKNAFASMCIFGENNNNTIAGIWVWRGHELALGLSTDWRADFESYTWKRLSVDDENTKELVKQYFLWEGEHNGKKFNQGKIFK</sequence>
<dbReference type="GO" id="GO:0003746">
    <property type="term" value="F:translation elongation factor activity"/>
    <property type="evidence" value="ECO:0007669"/>
    <property type="project" value="UniProtKB-UniRule"/>
</dbReference>
<evidence type="ECO:0000256" key="1">
    <source>
        <dbReference type="ARBA" id="ARBA00022768"/>
    </source>
</evidence>
<dbReference type="SMART" id="SM01183">
    <property type="entry name" value="EF1G"/>
    <property type="match status" value="1"/>
</dbReference>
<evidence type="ECO:0000256" key="3">
    <source>
        <dbReference type="PROSITE-ProRule" id="PRU00519"/>
    </source>
</evidence>
<dbReference type="InterPro" id="IPR001662">
    <property type="entry name" value="EF1B_G_C"/>
</dbReference>
<dbReference type="PANTHER" id="PTHR43986:SF1">
    <property type="entry name" value="ELONGATION FACTOR 1-GAMMA"/>
    <property type="match status" value="1"/>
</dbReference>
<reference evidence="8" key="1">
    <citation type="submission" date="2021-02" db="EMBL/GenBank/DDBJ databases">
        <authorList>
            <person name="Nowell W R."/>
        </authorList>
    </citation>
    <scope>NUCLEOTIDE SEQUENCE</scope>
</reference>
<organism evidence="8 11">
    <name type="scientific">Adineta steineri</name>
    <dbReference type="NCBI Taxonomy" id="433720"/>
    <lineage>
        <taxon>Eukaryota</taxon>
        <taxon>Metazoa</taxon>
        <taxon>Spiralia</taxon>
        <taxon>Gnathifera</taxon>
        <taxon>Rotifera</taxon>
        <taxon>Eurotatoria</taxon>
        <taxon>Bdelloidea</taxon>
        <taxon>Adinetida</taxon>
        <taxon>Adinetidae</taxon>
        <taxon>Adineta</taxon>
    </lineage>
</organism>
<keyword evidence="2 3" id="KW-0648">Protein biosynthesis</keyword>
<dbReference type="FunFam" id="3.30.70.1010:FF:000001">
    <property type="entry name" value="Elongation factor 1-gamma 1"/>
    <property type="match status" value="1"/>
</dbReference>
<dbReference type="EMBL" id="CAJNOM010001686">
    <property type="protein sequence ID" value="CAF1616356.1"/>
    <property type="molecule type" value="Genomic_DNA"/>
</dbReference>